<evidence type="ECO:0000313" key="1">
    <source>
        <dbReference type="EMBL" id="HGW92496.1"/>
    </source>
</evidence>
<protein>
    <submittedName>
        <fullName evidence="1">Uncharacterized protein</fullName>
    </submittedName>
</protein>
<dbReference type="AlphaFoldDB" id="A0A7C4U859"/>
<dbReference type="EMBL" id="DTHG01000099">
    <property type="protein sequence ID" value="HGW92496.1"/>
    <property type="molecule type" value="Genomic_DNA"/>
</dbReference>
<proteinExistence type="predicted"/>
<gene>
    <name evidence="1" type="ORF">ENV67_08180</name>
</gene>
<organism evidence="1">
    <name type="scientific">candidate division WOR-3 bacterium</name>
    <dbReference type="NCBI Taxonomy" id="2052148"/>
    <lineage>
        <taxon>Bacteria</taxon>
        <taxon>Bacteria division WOR-3</taxon>
    </lineage>
</organism>
<reference evidence="1" key="1">
    <citation type="journal article" date="2020" name="mSystems">
        <title>Genome- and Community-Level Interaction Insights into Carbon Utilization and Element Cycling Functions of Hydrothermarchaeota in Hydrothermal Sediment.</title>
        <authorList>
            <person name="Zhou Z."/>
            <person name="Liu Y."/>
            <person name="Xu W."/>
            <person name="Pan J."/>
            <person name="Luo Z.H."/>
            <person name="Li M."/>
        </authorList>
    </citation>
    <scope>NUCLEOTIDE SEQUENCE [LARGE SCALE GENOMIC DNA]</scope>
    <source>
        <strain evidence="1">SpSt-780</strain>
    </source>
</reference>
<name>A0A7C4U859_UNCW3</name>
<accession>A0A7C4U859</accession>
<sequence length="143" mass="16435">MLFLILSEFNIGTYSSFSAGSFYETTPTGIQGELFLGKGLFFTNLSYYNYSSKSYILNICENGYGVYFNIIGLKAGLSYSYFYFYRKSQFEGFEDGFSSLFSIFLKKYFINGDKFISINLKMSEVFNEKGFDIYNMGISFGLQ</sequence>
<comment type="caution">
    <text evidence="1">The sequence shown here is derived from an EMBL/GenBank/DDBJ whole genome shotgun (WGS) entry which is preliminary data.</text>
</comment>